<evidence type="ECO:0000313" key="2">
    <source>
        <dbReference type="EMBL" id="RST97873.1"/>
    </source>
</evidence>
<organism evidence="2 3">
    <name type="scientific">Vagococcus salmoninarum</name>
    <dbReference type="NCBI Taxonomy" id="2739"/>
    <lineage>
        <taxon>Bacteria</taxon>
        <taxon>Bacillati</taxon>
        <taxon>Bacillota</taxon>
        <taxon>Bacilli</taxon>
        <taxon>Lactobacillales</taxon>
        <taxon>Enterococcaceae</taxon>
        <taxon>Vagococcus</taxon>
    </lineage>
</organism>
<evidence type="ECO:0000313" key="3">
    <source>
        <dbReference type="Proteomes" id="UP000287239"/>
    </source>
</evidence>
<dbReference type="GeneID" id="98566903"/>
<evidence type="ECO:0000256" key="1">
    <source>
        <dbReference type="SAM" id="Phobius"/>
    </source>
</evidence>
<feature type="transmembrane region" description="Helical" evidence="1">
    <location>
        <begin position="40"/>
        <end position="63"/>
    </location>
</feature>
<protein>
    <recommendedName>
        <fullName evidence="4">HrgC protein</fullName>
    </recommendedName>
</protein>
<keyword evidence="1" id="KW-0472">Membrane</keyword>
<dbReference type="AlphaFoldDB" id="A0A429ZVT3"/>
<dbReference type="RefSeq" id="WP_126777996.1">
    <property type="nucleotide sequence ID" value="NZ_NGJU01000001.1"/>
</dbReference>
<feature type="transmembrane region" description="Helical" evidence="1">
    <location>
        <begin position="15"/>
        <end position="34"/>
    </location>
</feature>
<gene>
    <name evidence="2" type="ORF">CBF35_00860</name>
</gene>
<keyword evidence="1" id="KW-0812">Transmembrane</keyword>
<dbReference type="EMBL" id="NGJU01000001">
    <property type="protein sequence ID" value="RST97873.1"/>
    <property type="molecule type" value="Genomic_DNA"/>
</dbReference>
<comment type="caution">
    <text evidence="2">The sequence shown here is derived from an EMBL/GenBank/DDBJ whole genome shotgun (WGS) entry which is preliminary data.</text>
</comment>
<sequence>MKIALVHPETRQVKLAKIGFSWTVLCFNFFPPLFRGDWKWAAIMFGCTIITGNFSALVFMFIYNKLYIKELLSKGYQADNEISRQLLITYGFIVDDCDTYDHVVDDEDIDPFDF</sequence>
<dbReference type="Proteomes" id="UP000287239">
    <property type="component" value="Unassembled WGS sequence"/>
</dbReference>
<name>A0A429ZVT3_9ENTE</name>
<accession>A0A429ZVT3</accession>
<dbReference type="OrthoDB" id="5233at2"/>
<proteinExistence type="predicted"/>
<evidence type="ECO:0008006" key="4">
    <source>
        <dbReference type="Google" id="ProtNLM"/>
    </source>
</evidence>
<reference evidence="2 3" key="1">
    <citation type="submission" date="2017-05" db="EMBL/GenBank/DDBJ databases">
        <title>Vagococcus spp. assemblies.</title>
        <authorList>
            <person name="Gulvik C.A."/>
        </authorList>
    </citation>
    <scope>NUCLEOTIDE SEQUENCE [LARGE SCALE GENOMIC DNA]</scope>
    <source>
        <strain evidence="2 3">NCFB 2777</strain>
    </source>
</reference>
<keyword evidence="1" id="KW-1133">Transmembrane helix</keyword>
<keyword evidence="3" id="KW-1185">Reference proteome</keyword>